<name>A0A4R4WLW7_9ACTN</name>
<dbReference type="Proteomes" id="UP000295172">
    <property type="component" value="Unassembled WGS sequence"/>
</dbReference>
<proteinExistence type="predicted"/>
<keyword evidence="3" id="KW-0804">Transcription</keyword>
<dbReference type="GO" id="GO:0003700">
    <property type="term" value="F:DNA-binding transcription factor activity"/>
    <property type="evidence" value="ECO:0007669"/>
    <property type="project" value="InterPro"/>
</dbReference>
<dbReference type="InterPro" id="IPR009057">
    <property type="entry name" value="Homeodomain-like_sf"/>
</dbReference>
<dbReference type="EMBL" id="SMKR01000107">
    <property type="protein sequence ID" value="TDD20062.1"/>
    <property type="molecule type" value="Genomic_DNA"/>
</dbReference>
<gene>
    <name evidence="5" type="ORF">E1218_22940</name>
</gene>
<dbReference type="GO" id="GO:0043565">
    <property type="term" value="F:sequence-specific DNA binding"/>
    <property type="evidence" value="ECO:0007669"/>
    <property type="project" value="InterPro"/>
</dbReference>
<comment type="caution">
    <text evidence="5">The sequence shown here is derived from an EMBL/GenBank/DDBJ whole genome shotgun (WGS) entry which is preliminary data.</text>
</comment>
<dbReference type="Gene3D" id="1.10.10.60">
    <property type="entry name" value="Homeodomain-like"/>
    <property type="match status" value="1"/>
</dbReference>
<keyword evidence="2" id="KW-0238">DNA-binding</keyword>
<evidence type="ECO:0000313" key="6">
    <source>
        <dbReference type="Proteomes" id="UP000295172"/>
    </source>
</evidence>
<dbReference type="InterPro" id="IPR050204">
    <property type="entry name" value="AraC_XylS_family_regulators"/>
</dbReference>
<dbReference type="OrthoDB" id="9799345at2"/>
<evidence type="ECO:0000256" key="3">
    <source>
        <dbReference type="ARBA" id="ARBA00023163"/>
    </source>
</evidence>
<dbReference type="PANTHER" id="PTHR46796">
    <property type="entry name" value="HTH-TYPE TRANSCRIPTIONAL ACTIVATOR RHAS-RELATED"/>
    <property type="match status" value="1"/>
</dbReference>
<feature type="domain" description="HTH araC/xylS-type" evidence="4">
    <location>
        <begin position="231"/>
        <end position="332"/>
    </location>
</feature>
<accession>A0A4R4WLW7</accession>
<keyword evidence="1" id="KW-0805">Transcription regulation</keyword>
<dbReference type="SMART" id="SM00342">
    <property type="entry name" value="HTH_ARAC"/>
    <property type="match status" value="1"/>
</dbReference>
<sequence length="341" mass="37445">MARRRSSWWERGAAMAESPCVVPAVRFTTRDIPVSVRRRALSELREQGLLPLEPIARHPPRVDLVKWHLPGARILSGSFAGVRQGGESHRTTVDDDIFFGINLSGDSLVDWRGHEISLRAGQAIAVDADAGPFTVLRPGPARMIGVRLPRGSIPVESAGARTAPLRLLPADTAVLRLLTSYVRGALSGPVLSTALAEIVVLHLTDLIGHSLEPHQLSPPANRPSVRAARLMAIKSDIDRRLTDPALSPITVAARHGISTRYLHKLFEDETTTYSRYVLDRRLAIAHRTLRDPRNAGQTISSIAHDVGFGDLAYFNRAFRRRFHITPSELRRRGVGEAGSSP</sequence>
<dbReference type="PANTHER" id="PTHR46796:SF6">
    <property type="entry name" value="ARAC SUBFAMILY"/>
    <property type="match status" value="1"/>
</dbReference>
<dbReference type="PROSITE" id="PS01124">
    <property type="entry name" value="HTH_ARAC_FAMILY_2"/>
    <property type="match status" value="1"/>
</dbReference>
<dbReference type="SUPFAM" id="SSF46689">
    <property type="entry name" value="Homeodomain-like"/>
    <property type="match status" value="1"/>
</dbReference>
<dbReference type="InterPro" id="IPR018060">
    <property type="entry name" value="HTH_AraC"/>
</dbReference>
<evidence type="ECO:0000256" key="1">
    <source>
        <dbReference type="ARBA" id="ARBA00023015"/>
    </source>
</evidence>
<dbReference type="PRINTS" id="PR00032">
    <property type="entry name" value="HTHARAC"/>
</dbReference>
<keyword evidence="6" id="KW-1185">Reference proteome</keyword>
<reference evidence="5 6" key="1">
    <citation type="submission" date="2019-02" db="EMBL/GenBank/DDBJ databases">
        <title>Draft genome sequences of novel Actinobacteria.</title>
        <authorList>
            <person name="Sahin N."/>
            <person name="Ay H."/>
            <person name="Saygin H."/>
        </authorList>
    </citation>
    <scope>NUCLEOTIDE SEQUENCE [LARGE SCALE GENOMIC DNA]</scope>
    <source>
        <strain evidence="5 6">16K104</strain>
    </source>
</reference>
<evidence type="ECO:0000259" key="4">
    <source>
        <dbReference type="PROSITE" id="PS01124"/>
    </source>
</evidence>
<evidence type="ECO:0000256" key="2">
    <source>
        <dbReference type="ARBA" id="ARBA00023125"/>
    </source>
</evidence>
<dbReference type="AlphaFoldDB" id="A0A4R4WLW7"/>
<evidence type="ECO:0000313" key="5">
    <source>
        <dbReference type="EMBL" id="TDD20062.1"/>
    </source>
</evidence>
<organism evidence="5 6">
    <name type="scientific">Kribbella turkmenica</name>
    <dbReference type="NCBI Taxonomy" id="2530375"/>
    <lineage>
        <taxon>Bacteria</taxon>
        <taxon>Bacillati</taxon>
        <taxon>Actinomycetota</taxon>
        <taxon>Actinomycetes</taxon>
        <taxon>Propionibacteriales</taxon>
        <taxon>Kribbellaceae</taxon>
        <taxon>Kribbella</taxon>
    </lineage>
</organism>
<dbReference type="InterPro" id="IPR020449">
    <property type="entry name" value="Tscrpt_reg_AraC-type_HTH"/>
</dbReference>
<dbReference type="Pfam" id="PF12833">
    <property type="entry name" value="HTH_18"/>
    <property type="match status" value="1"/>
</dbReference>
<protein>
    <submittedName>
        <fullName evidence="5">Helix-turn-helix domain-containing protein</fullName>
    </submittedName>
</protein>